<reference evidence="4 5" key="1">
    <citation type="journal article" date="2017" name="PLoS Biol.">
        <title>The sea cucumber genome provides insights into morphological evolution and visceral regeneration.</title>
        <authorList>
            <person name="Zhang X."/>
            <person name="Sun L."/>
            <person name="Yuan J."/>
            <person name="Sun Y."/>
            <person name="Gao Y."/>
            <person name="Zhang L."/>
            <person name="Li S."/>
            <person name="Dai H."/>
            <person name="Hamel J.F."/>
            <person name="Liu C."/>
            <person name="Yu Y."/>
            <person name="Liu S."/>
            <person name="Lin W."/>
            <person name="Guo K."/>
            <person name="Jin S."/>
            <person name="Xu P."/>
            <person name="Storey K.B."/>
            <person name="Huan P."/>
            <person name="Zhang T."/>
            <person name="Zhou Y."/>
            <person name="Zhang J."/>
            <person name="Lin C."/>
            <person name="Li X."/>
            <person name="Xing L."/>
            <person name="Huo D."/>
            <person name="Sun M."/>
            <person name="Wang L."/>
            <person name="Mercier A."/>
            <person name="Li F."/>
            <person name="Yang H."/>
            <person name="Xiang J."/>
        </authorList>
    </citation>
    <scope>NUCLEOTIDE SEQUENCE [LARGE SCALE GENOMIC DNA]</scope>
    <source>
        <strain evidence="4">Shaxun</strain>
        <tissue evidence="4">Muscle</tissue>
    </source>
</reference>
<dbReference type="AlphaFoldDB" id="A0A2G8L0I6"/>
<gene>
    <name evidence="4" type="ORF">BSL78_09384</name>
</gene>
<feature type="domain" description="DM13" evidence="3">
    <location>
        <begin position="95"/>
        <end position="226"/>
    </location>
</feature>
<keyword evidence="1" id="KW-0677">Repeat</keyword>
<organism evidence="4 5">
    <name type="scientific">Stichopus japonicus</name>
    <name type="common">Sea cucumber</name>
    <dbReference type="NCBI Taxonomy" id="307972"/>
    <lineage>
        <taxon>Eukaryota</taxon>
        <taxon>Metazoa</taxon>
        <taxon>Echinodermata</taxon>
        <taxon>Eleutherozoa</taxon>
        <taxon>Echinozoa</taxon>
        <taxon>Holothuroidea</taxon>
        <taxon>Aspidochirotacea</taxon>
        <taxon>Aspidochirotida</taxon>
        <taxon>Stichopodidae</taxon>
        <taxon>Apostichopus</taxon>
    </lineage>
</organism>
<dbReference type="Proteomes" id="UP000230750">
    <property type="component" value="Unassembled WGS sequence"/>
</dbReference>
<feature type="domain" description="DOMON" evidence="2">
    <location>
        <begin position="237"/>
        <end position="372"/>
    </location>
</feature>
<dbReference type="InterPro" id="IPR045266">
    <property type="entry name" value="DOH_DOMON"/>
</dbReference>
<dbReference type="SMART" id="SM00686">
    <property type="entry name" value="DM13"/>
    <property type="match status" value="2"/>
</dbReference>
<evidence type="ECO:0000259" key="2">
    <source>
        <dbReference type="PROSITE" id="PS50836"/>
    </source>
</evidence>
<dbReference type="InterPro" id="IPR005018">
    <property type="entry name" value="DOMON_domain"/>
</dbReference>
<evidence type="ECO:0000313" key="5">
    <source>
        <dbReference type="Proteomes" id="UP000230750"/>
    </source>
</evidence>
<accession>A0A2G8L0I6</accession>
<evidence type="ECO:0000259" key="3">
    <source>
        <dbReference type="PROSITE" id="PS51549"/>
    </source>
</evidence>
<dbReference type="PROSITE" id="PS50836">
    <property type="entry name" value="DOMON"/>
    <property type="match status" value="1"/>
</dbReference>
<protein>
    <recommendedName>
        <fullName evidence="6">Protein Skeletor</fullName>
    </recommendedName>
</protein>
<dbReference type="PANTHER" id="PTHR24036">
    <property type="entry name" value="SKELETOR-RELATED"/>
    <property type="match status" value="1"/>
</dbReference>
<proteinExistence type="predicted"/>
<dbReference type="EMBL" id="MRZV01000275">
    <property type="protein sequence ID" value="PIK53715.1"/>
    <property type="molecule type" value="Genomic_DNA"/>
</dbReference>
<keyword evidence="5" id="KW-1185">Reference proteome</keyword>
<feature type="domain" description="DM13" evidence="3">
    <location>
        <begin position="1"/>
        <end position="83"/>
    </location>
</feature>
<evidence type="ECO:0000313" key="4">
    <source>
        <dbReference type="EMBL" id="PIK53715.1"/>
    </source>
</evidence>
<dbReference type="CDD" id="cd09631">
    <property type="entry name" value="DOMON_DOH"/>
    <property type="match status" value="1"/>
</dbReference>
<dbReference type="InterPro" id="IPR019545">
    <property type="entry name" value="DM13_domain"/>
</dbReference>
<dbReference type="SMART" id="SM00664">
    <property type="entry name" value="DoH"/>
    <property type="match status" value="1"/>
</dbReference>
<dbReference type="PANTHER" id="PTHR24036:SF5">
    <property type="entry name" value="THROMBOMODULIN"/>
    <property type="match status" value="1"/>
</dbReference>
<evidence type="ECO:0000256" key="1">
    <source>
        <dbReference type="ARBA" id="ARBA00022737"/>
    </source>
</evidence>
<comment type="caution">
    <text evidence="4">The sequence shown here is derived from an EMBL/GenBank/DDBJ whole genome shotgun (WGS) entry which is preliminary data.</text>
</comment>
<dbReference type="OrthoDB" id="2448405at2759"/>
<evidence type="ECO:0008006" key="6">
    <source>
        <dbReference type="Google" id="ProtNLM"/>
    </source>
</evidence>
<dbReference type="PROSITE" id="PS51549">
    <property type="entry name" value="DM13"/>
    <property type="match status" value="2"/>
</dbReference>
<name>A0A2G8L0I6_STIJA</name>
<dbReference type="InterPro" id="IPR052126">
    <property type="entry name" value="Spindle_Org/Thrombomodulin"/>
</dbReference>
<sequence length="574" mass="62862">MLPKLLNSQVCVISCAVFYAGTSDDPSSGGDVIPVGDGMSDILGVYRNEDIMLSLSSGKITDYASFSILCEESKESFAKITIPGNFKTPEPAHLGDFGFKRRVHNVHADDVIILNPKQIQFVNLDYDGRGPSPSALYADTLTTRLWMLIVCPEVRNRSLFRTGDGTPDSGDIKVPLPADNPDKILPRYSGATVTITLPDGLTVFDVDFIGIWCILARQDFGHRMITDSDLTDIPPLIEPATTPLPATEATRYLLEFRGILSLNEYLAFGISGSPTETSWLGSDVSVVWFDPSDSEPRAEDYHLNAYSQCIPNDGTGACPDQLQQGGEDNVLLVHGFQRNGLSVIRIERPLSASEAWIHRLSPGNVYVSWGIGFINPTGHVAKHDTPATGDVFVNFGSPSSTCPALKAIADVVPDPWIIEPLRPDCGDTLTAVIGPSGGQRGYQGIANQVGWGFAWFINGFLIPEIHVKRGCNYTFEVNGGDDETMTGTYHPFYITDVSDGGFLQKTAAERSRETQYSAVAEGPLCEYQGDSNPNDFENFDDYKATLTKDVFSVIRAWTLVWQVAEDTQTWFTIR</sequence>